<proteinExistence type="predicted"/>
<keyword evidence="3" id="KW-1185">Reference proteome</keyword>
<keyword evidence="1" id="KW-0812">Transmembrane</keyword>
<feature type="transmembrane region" description="Helical" evidence="1">
    <location>
        <begin position="48"/>
        <end position="65"/>
    </location>
</feature>
<keyword evidence="1" id="KW-1133">Transmembrane helix</keyword>
<comment type="caution">
    <text evidence="2">The sequence shown here is derived from an EMBL/GenBank/DDBJ whole genome shotgun (WGS) entry which is preliminary data.</text>
</comment>
<organism evidence="2 3">
    <name type="scientific">Martelella mediterranea</name>
    <dbReference type="NCBI Taxonomy" id="293089"/>
    <lineage>
        <taxon>Bacteria</taxon>
        <taxon>Pseudomonadati</taxon>
        <taxon>Pseudomonadota</taxon>
        <taxon>Alphaproteobacteria</taxon>
        <taxon>Hyphomicrobiales</taxon>
        <taxon>Aurantimonadaceae</taxon>
        <taxon>Martelella</taxon>
    </lineage>
</organism>
<evidence type="ECO:0000313" key="2">
    <source>
        <dbReference type="EMBL" id="TCT41890.1"/>
    </source>
</evidence>
<dbReference type="RefSeq" id="WP_207903861.1">
    <property type="nucleotide sequence ID" value="NZ_SMAR01000006.1"/>
</dbReference>
<dbReference type="InterPro" id="IPR021682">
    <property type="entry name" value="DUF2933"/>
</dbReference>
<evidence type="ECO:0000256" key="1">
    <source>
        <dbReference type="SAM" id="Phobius"/>
    </source>
</evidence>
<accession>A0A4R3NV13</accession>
<protein>
    <submittedName>
        <fullName evidence="2">DUF2933 family protein</fullName>
    </submittedName>
</protein>
<sequence>MNESETPVEKSSTMPVMKYAMWACCAVMLLPIAAFVMTGGLAGGLTSGLYVFAPLLLCVAAHLIMHQMMGKSCHDTKSERTDDVAIQVDQKVAAN</sequence>
<evidence type="ECO:0000313" key="3">
    <source>
        <dbReference type="Proteomes" id="UP000295097"/>
    </source>
</evidence>
<reference evidence="2 3" key="1">
    <citation type="submission" date="2019-03" db="EMBL/GenBank/DDBJ databases">
        <title>Freshwater and sediment microbial communities from various areas in North America, analyzing microbe dynamics in response to fracking.</title>
        <authorList>
            <person name="Lamendella R."/>
        </authorList>
    </citation>
    <scope>NUCLEOTIDE SEQUENCE [LARGE SCALE GENOMIC DNA]</scope>
    <source>
        <strain evidence="2 3">175.2</strain>
    </source>
</reference>
<feature type="transmembrane region" description="Helical" evidence="1">
    <location>
        <begin position="20"/>
        <end position="42"/>
    </location>
</feature>
<dbReference type="EMBL" id="SMAR01000006">
    <property type="protein sequence ID" value="TCT41890.1"/>
    <property type="molecule type" value="Genomic_DNA"/>
</dbReference>
<dbReference type="Proteomes" id="UP000295097">
    <property type="component" value="Unassembled WGS sequence"/>
</dbReference>
<name>A0A4R3NV13_9HYPH</name>
<keyword evidence="1" id="KW-0472">Membrane</keyword>
<gene>
    <name evidence="2" type="ORF">EDC90_1006148</name>
</gene>
<dbReference type="Pfam" id="PF11666">
    <property type="entry name" value="DUF2933"/>
    <property type="match status" value="1"/>
</dbReference>
<dbReference type="AlphaFoldDB" id="A0A4R3NV13"/>